<dbReference type="GO" id="GO:0016788">
    <property type="term" value="F:hydrolase activity, acting on ester bonds"/>
    <property type="evidence" value="ECO:0007669"/>
    <property type="project" value="InterPro"/>
</dbReference>
<dbReference type="PANTHER" id="PTHR11005">
    <property type="entry name" value="LYSOSOMAL ACID LIPASE-RELATED"/>
    <property type="match status" value="1"/>
</dbReference>
<sequence>MLRICVFSSILLGMLSIGIGAERVPTLPATPTEIIRHYGYTAEEHSVQTPDGYILKLHRIPPYATNETATRQVVFLQHGIWGSSADFLLQGPQNSLPFQLADAGYDVWMGNFRGNIYSRKHTTLSVREREFWDFEWHEFGAYDLYSMINYVLLVSGEKKIHYIGHSQGATAALVFLSLQPQYNKMFRTFQAIAPIGYLRNAKSPFLKALSRINMSPEIASEYIGHGEFVPSNRILDLGGRLLCKDHATTQSLCLNTLFLLVGFDSDQMNKTLLPEIFSRHPAGSSIYELIHYAQEVKSGNFAQYDHGTVGNLKRYGSINPPSYELSKVTAPVTIYYAQNDWLSSIEDVEHLAQKLPNVSGKFLISAPKFSHYDFLWGTDVKQQVYDKVMKVLNKV</sequence>
<name>A0A1L8DPP7_9DIPT</name>
<dbReference type="Pfam" id="PF04083">
    <property type="entry name" value="Abhydro_lipase"/>
    <property type="match status" value="1"/>
</dbReference>
<feature type="chain" id="PRO_5012046956" description="Lipase" evidence="9">
    <location>
        <begin position="22"/>
        <end position="395"/>
    </location>
</feature>
<keyword evidence="6" id="KW-0325">Glycoprotein</keyword>
<evidence type="ECO:0000256" key="2">
    <source>
        <dbReference type="ARBA" id="ARBA00022729"/>
    </source>
</evidence>
<proteinExistence type="inferred from homology"/>
<dbReference type="Gene3D" id="3.40.50.1820">
    <property type="entry name" value="alpha/beta hydrolase"/>
    <property type="match status" value="1"/>
</dbReference>
<evidence type="ECO:0000256" key="6">
    <source>
        <dbReference type="ARBA" id="ARBA00023180"/>
    </source>
</evidence>
<reference evidence="11" key="1">
    <citation type="submission" date="2016-12" db="EMBL/GenBank/DDBJ databases">
        <title>An insight into the sialome and mialome of the sand fly, Nyssomyia neivai.</title>
        <authorList>
            <person name="Sebastian V."/>
            <person name="Goulart T.M."/>
            <person name="Oliveira W."/>
            <person name="Calvo E."/>
            <person name="Oliveira L.F."/>
            <person name="Pinto M.C."/>
            <person name="Rosselino A.M."/>
            <person name="Ribeiro J.M."/>
        </authorList>
    </citation>
    <scope>NUCLEOTIDE SEQUENCE</scope>
</reference>
<dbReference type="GO" id="GO:0016042">
    <property type="term" value="P:lipid catabolic process"/>
    <property type="evidence" value="ECO:0007669"/>
    <property type="project" value="UniProtKB-KW"/>
</dbReference>
<evidence type="ECO:0000256" key="9">
    <source>
        <dbReference type="SAM" id="SignalP"/>
    </source>
</evidence>
<keyword evidence="5" id="KW-0443">Lipid metabolism</keyword>
<feature type="active site" description="Nucleophile" evidence="8">
    <location>
        <position position="166"/>
    </location>
</feature>
<feature type="active site" description="Charge relay system" evidence="8">
    <location>
        <position position="340"/>
    </location>
</feature>
<feature type="domain" description="Partial AB-hydrolase lipase" evidence="10">
    <location>
        <begin position="32"/>
        <end position="90"/>
    </location>
</feature>
<dbReference type="SUPFAM" id="SSF53474">
    <property type="entry name" value="alpha/beta-Hydrolases"/>
    <property type="match status" value="1"/>
</dbReference>
<dbReference type="InterPro" id="IPR029058">
    <property type="entry name" value="AB_hydrolase_fold"/>
</dbReference>
<organism evidence="11">
    <name type="scientific">Nyssomyia neivai</name>
    <dbReference type="NCBI Taxonomy" id="330878"/>
    <lineage>
        <taxon>Eukaryota</taxon>
        <taxon>Metazoa</taxon>
        <taxon>Ecdysozoa</taxon>
        <taxon>Arthropoda</taxon>
        <taxon>Hexapoda</taxon>
        <taxon>Insecta</taxon>
        <taxon>Pterygota</taxon>
        <taxon>Neoptera</taxon>
        <taxon>Endopterygota</taxon>
        <taxon>Diptera</taxon>
        <taxon>Nematocera</taxon>
        <taxon>Psychodoidea</taxon>
        <taxon>Psychodidae</taxon>
        <taxon>Nyssomyia</taxon>
    </lineage>
</organism>
<accession>A0A1L8DPP7</accession>
<evidence type="ECO:0000256" key="4">
    <source>
        <dbReference type="ARBA" id="ARBA00022963"/>
    </source>
</evidence>
<evidence type="ECO:0000256" key="5">
    <source>
        <dbReference type="ARBA" id="ARBA00023098"/>
    </source>
</evidence>
<evidence type="ECO:0000256" key="7">
    <source>
        <dbReference type="PIRNR" id="PIRNR000862"/>
    </source>
</evidence>
<evidence type="ECO:0000259" key="10">
    <source>
        <dbReference type="Pfam" id="PF04083"/>
    </source>
</evidence>
<dbReference type="InterPro" id="IPR025483">
    <property type="entry name" value="Lipase_euk"/>
</dbReference>
<dbReference type="AlphaFoldDB" id="A0A1L8DPP7"/>
<evidence type="ECO:0000313" key="11">
    <source>
        <dbReference type="EMBL" id="JAV08443.1"/>
    </source>
</evidence>
<dbReference type="InterPro" id="IPR006693">
    <property type="entry name" value="AB_hydrolase_lipase"/>
</dbReference>
<dbReference type="EMBL" id="GFDF01005641">
    <property type="protein sequence ID" value="JAV08443.1"/>
    <property type="molecule type" value="Transcribed_RNA"/>
</dbReference>
<dbReference type="PIRSF" id="PIRSF000862">
    <property type="entry name" value="Steryl_ester_lip"/>
    <property type="match status" value="1"/>
</dbReference>
<keyword evidence="4 7" id="KW-0442">Lipid degradation</keyword>
<evidence type="ECO:0000256" key="1">
    <source>
        <dbReference type="ARBA" id="ARBA00010701"/>
    </source>
</evidence>
<comment type="similarity">
    <text evidence="1 7">Belongs to the AB hydrolase superfamily. Lipase family.</text>
</comment>
<evidence type="ECO:0000256" key="8">
    <source>
        <dbReference type="PIRSR" id="PIRSR000862-1"/>
    </source>
</evidence>
<evidence type="ECO:0000256" key="3">
    <source>
        <dbReference type="ARBA" id="ARBA00022801"/>
    </source>
</evidence>
<feature type="signal peptide" evidence="9">
    <location>
        <begin position="1"/>
        <end position="21"/>
    </location>
</feature>
<keyword evidence="2 9" id="KW-0732">Signal</keyword>
<dbReference type="FunFam" id="3.40.50.1820:FF:000021">
    <property type="entry name" value="Lipase"/>
    <property type="match status" value="1"/>
</dbReference>
<keyword evidence="3 7" id="KW-0378">Hydrolase</keyword>
<feature type="active site" description="Charge relay system" evidence="8">
    <location>
        <position position="371"/>
    </location>
</feature>
<protein>
    <recommendedName>
        <fullName evidence="7">Lipase</fullName>
    </recommendedName>
</protein>